<name>A0ABS6SDK5_9SPHN</name>
<organism evidence="6 7">
    <name type="scientific">Pacificimonas pallii</name>
    <dbReference type="NCBI Taxonomy" id="2827236"/>
    <lineage>
        <taxon>Bacteria</taxon>
        <taxon>Pseudomonadati</taxon>
        <taxon>Pseudomonadota</taxon>
        <taxon>Alphaproteobacteria</taxon>
        <taxon>Sphingomonadales</taxon>
        <taxon>Sphingosinicellaceae</taxon>
        <taxon>Pacificimonas</taxon>
    </lineage>
</organism>
<evidence type="ECO:0000256" key="1">
    <source>
        <dbReference type="ARBA" id="ARBA00023224"/>
    </source>
</evidence>
<evidence type="ECO:0000259" key="5">
    <source>
        <dbReference type="PROSITE" id="PS50111"/>
    </source>
</evidence>
<dbReference type="Proteomes" id="UP000722336">
    <property type="component" value="Unassembled WGS sequence"/>
</dbReference>
<evidence type="ECO:0000256" key="4">
    <source>
        <dbReference type="SAM" id="Phobius"/>
    </source>
</evidence>
<gene>
    <name evidence="6" type="ORF">KCG44_05990</name>
</gene>
<keyword evidence="1 2" id="KW-0807">Transducer</keyword>
<accession>A0ABS6SDK5</accession>
<dbReference type="InterPro" id="IPR004089">
    <property type="entry name" value="MCPsignal_dom"/>
</dbReference>
<dbReference type="PANTHER" id="PTHR32089:SF112">
    <property type="entry name" value="LYSOZYME-LIKE PROTEIN-RELATED"/>
    <property type="match status" value="1"/>
</dbReference>
<evidence type="ECO:0000313" key="6">
    <source>
        <dbReference type="EMBL" id="MBV7256335.1"/>
    </source>
</evidence>
<dbReference type="RefSeq" id="WP_218444935.1">
    <property type="nucleotide sequence ID" value="NZ_JAGSPA010000002.1"/>
</dbReference>
<dbReference type="Pfam" id="PF00015">
    <property type="entry name" value="MCPsignal"/>
    <property type="match status" value="1"/>
</dbReference>
<feature type="coiled-coil region" evidence="3">
    <location>
        <begin position="391"/>
        <end position="479"/>
    </location>
</feature>
<keyword evidence="4" id="KW-0812">Transmembrane</keyword>
<dbReference type="PANTHER" id="PTHR32089">
    <property type="entry name" value="METHYL-ACCEPTING CHEMOTAXIS PROTEIN MCPB"/>
    <property type="match status" value="1"/>
</dbReference>
<dbReference type="SMART" id="SM00283">
    <property type="entry name" value="MA"/>
    <property type="match status" value="1"/>
</dbReference>
<keyword evidence="4" id="KW-1133">Transmembrane helix</keyword>
<reference evidence="6 7" key="1">
    <citation type="submission" date="2021-04" db="EMBL/GenBank/DDBJ databases">
        <authorList>
            <person name="Pira H."/>
            <person name="Risdian C."/>
            <person name="Wink J."/>
        </authorList>
    </citation>
    <scope>NUCLEOTIDE SEQUENCE [LARGE SCALE GENOMIC DNA]</scope>
    <source>
        <strain evidence="6 7">WHA3</strain>
    </source>
</reference>
<dbReference type="PROSITE" id="PS50111">
    <property type="entry name" value="CHEMOTAXIS_TRANSDUC_2"/>
    <property type="match status" value="1"/>
</dbReference>
<keyword evidence="4" id="KW-0472">Membrane</keyword>
<evidence type="ECO:0000256" key="2">
    <source>
        <dbReference type="PROSITE-ProRule" id="PRU00284"/>
    </source>
</evidence>
<sequence length="721" mass="78038">MLSRLTLRQRVALVAAIPLLACFLFGVQNASRMYDQYVTLDDAEQIVGISPLIGKWVYGLQRERDLSATLAAGDGEPDAYLMGELAKQKPLTDAAALALREGVEDFRFGNGSSPLFRNALLGSSSQDEYRKARVSLDESLKKISEFAGRMTELRPVATAAKTDSQAVFDAYQVPIAESYKVLHAMYLTTKDPVLTRKVMRLSALVYARNRASMERGMGAAIIARQKFGEKELVSFFRLRGQQGALFGIADWGDPTVRPVRERTDIDTDNGLSLLRRELYSKAGRLSDLSFDEVEWFKAATRRVELLDSVKNEQVMDLRGYVANEQRALRISLFIQSIFLLCFLGLVISTIRMVVASIWRALESVEAKLGAMAEGDLSSAPSDEVSKDFAALDKALDKLRDAEHARRAAEAEMQRLNELSKIARNGERDRALAEADAERSRAEKMEAEISNFERGANDLLRGLQDAADGLESAARELDEMAGVAKREASVAHGASDDAGSHVVAVSKVSDGLAESLSAIRMAINDTSTRAFEAATSARATREDARALAELSGRIDIVVSVIDDISTKTNFLALNATMAAAAAGATHNGFGVIANELKALTRQTASRAGEIGELVKSTRELSEAVSDRMSVLEGMAQTNSGGTATLAQTIAVHAEAAEEMNVAMRAAAGSSKAASGAVERVAEVASDAHDMSADLLQAASRVATTGVEFRRIYERFAQSMRAI</sequence>
<proteinExistence type="predicted"/>
<feature type="transmembrane region" description="Helical" evidence="4">
    <location>
        <begin position="332"/>
        <end position="354"/>
    </location>
</feature>
<evidence type="ECO:0000313" key="7">
    <source>
        <dbReference type="Proteomes" id="UP000722336"/>
    </source>
</evidence>
<dbReference type="Pfam" id="PF08376">
    <property type="entry name" value="NIT"/>
    <property type="match status" value="1"/>
</dbReference>
<dbReference type="InterPro" id="IPR013587">
    <property type="entry name" value="Nitrate/nitrite_sensing"/>
</dbReference>
<keyword evidence="3" id="KW-0175">Coiled coil</keyword>
<dbReference type="EMBL" id="JAGSPA010000002">
    <property type="protein sequence ID" value="MBV7256335.1"/>
    <property type="molecule type" value="Genomic_DNA"/>
</dbReference>
<keyword evidence="7" id="KW-1185">Reference proteome</keyword>
<comment type="caution">
    <text evidence="6">The sequence shown here is derived from an EMBL/GenBank/DDBJ whole genome shotgun (WGS) entry which is preliminary data.</text>
</comment>
<feature type="domain" description="Methyl-accepting transducer" evidence="5">
    <location>
        <begin position="440"/>
        <end position="687"/>
    </location>
</feature>
<protein>
    <submittedName>
        <fullName evidence="6">Nitrate- and nitrite sensing domain-containing protein</fullName>
    </submittedName>
</protein>
<evidence type="ECO:0000256" key="3">
    <source>
        <dbReference type="SAM" id="Coils"/>
    </source>
</evidence>